<sequence>MSTQELSTPTGGFQTTQDLSQHLASIAASHPATLNLQEKIDVEVTRSVLTVRKEHVQNNLTSTTLGSLNAISPPPYVYKDDTVGYLLAFYHLGKRLSGHSGLIHGGIAAVLLDECMGRASFPWLTGKISVTANLNLNYKSPIKVDSMILIRAEVTDVQGRKAWVRGVIENAEDGAVFVEATGLFIDPKWAASLGKLL</sequence>
<feature type="domain" description="Thioesterase" evidence="1">
    <location>
        <begin position="101"/>
        <end position="174"/>
    </location>
</feature>
<keyword evidence="3" id="KW-1185">Reference proteome</keyword>
<comment type="caution">
    <text evidence="2">The sequence shown here is derived from an EMBL/GenBank/DDBJ whole genome shotgun (WGS) entry which is preliminary data.</text>
</comment>
<dbReference type="InterPro" id="IPR052061">
    <property type="entry name" value="PTE-AB_protein"/>
</dbReference>
<gene>
    <name evidence="2" type="ORF">H9Q72_013097</name>
</gene>
<accession>A0A9P7ICZ7</accession>
<proteinExistence type="predicted"/>
<dbReference type="AlphaFoldDB" id="A0A9P7ICZ7"/>
<dbReference type="PANTHER" id="PTHR47260:SF1">
    <property type="entry name" value="UPF0644 PROTEIN PB2B4.06"/>
    <property type="match status" value="1"/>
</dbReference>
<dbReference type="CDD" id="cd03443">
    <property type="entry name" value="PaaI_thioesterase"/>
    <property type="match status" value="1"/>
</dbReference>
<dbReference type="InterPro" id="IPR029069">
    <property type="entry name" value="HotDog_dom_sf"/>
</dbReference>
<organism evidence="2 3">
    <name type="scientific">Fusarium xylarioides</name>
    <dbReference type="NCBI Taxonomy" id="221167"/>
    <lineage>
        <taxon>Eukaryota</taxon>
        <taxon>Fungi</taxon>
        <taxon>Dikarya</taxon>
        <taxon>Ascomycota</taxon>
        <taxon>Pezizomycotina</taxon>
        <taxon>Sordariomycetes</taxon>
        <taxon>Hypocreomycetidae</taxon>
        <taxon>Hypocreales</taxon>
        <taxon>Nectriaceae</taxon>
        <taxon>Fusarium</taxon>
        <taxon>Fusarium fujikuroi species complex</taxon>
    </lineage>
</organism>
<dbReference type="InterPro" id="IPR006683">
    <property type="entry name" value="Thioestr_dom"/>
</dbReference>
<dbReference type="OrthoDB" id="506431at2759"/>
<dbReference type="Proteomes" id="UP000750502">
    <property type="component" value="Unassembled WGS sequence"/>
</dbReference>
<dbReference type="SUPFAM" id="SSF54637">
    <property type="entry name" value="Thioesterase/thiol ester dehydrase-isomerase"/>
    <property type="match status" value="1"/>
</dbReference>
<dbReference type="EMBL" id="JADFTT010000761">
    <property type="protein sequence ID" value="KAG5758770.1"/>
    <property type="molecule type" value="Genomic_DNA"/>
</dbReference>
<reference evidence="2" key="1">
    <citation type="journal article" date="2020" name="bioRxiv">
        <title>Historical genomics reveals the evolutionary mechanisms behind multiple outbreaks of the host-specific coffee wilt pathogen Fusarium xylarioides.</title>
        <authorList>
            <person name="Peck D."/>
            <person name="Nowell R.W."/>
            <person name="Flood J."/>
            <person name="Ryan M.J."/>
            <person name="Barraclough T.G."/>
        </authorList>
    </citation>
    <scope>NUCLEOTIDE SEQUENCE</scope>
    <source>
        <strain evidence="2">IMI 127659i</strain>
    </source>
</reference>
<evidence type="ECO:0000313" key="3">
    <source>
        <dbReference type="Proteomes" id="UP000750502"/>
    </source>
</evidence>
<protein>
    <recommendedName>
        <fullName evidence="1">Thioesterase domain-containing protein</fullName>
    </recommendedName>
</protein>
<evidence type="ECO:0000313" key="2">
    <source>
        <dbReference type="EMBL" id="KAG5758770.1"/>
    </source>
</evidence>
<name>A0A9P7ICZ7_9HYPO</name>
<dbReference type="Pfam" id="PF03061">
    <property type="entry name" value="4HBT"/>
    <property type="match status" value="1"/>
</dbReference>
<reference evidence="2" key="2">
    <citation type="submission" date="2020-10" db="EMBL/GenBank/DDBJ databases">
        <authorList>
            <person name="Peck L.D."/>
            <person name="Nowell R.W."/>
            <person name="Flood J."/>
            <person name="Ryan M.J."/>
            <person name="Barraclough T.G."/>
        </authorList>
    </citation>
    <scope>NUCLEOTIDE SEQUENCE</scope>
    <source>
        <strain evidence="2">IMI 127659i</strain>
    </source>
</reference>
<dbReference type="Gene3D" id="3.10.129.10">
    <property type="entry name" value="Hotdog Thioesterase"/>
    <property type="match status" value="1"/>
</dbReference>
<dbReference type="PANTHER" id="PTHR47260">
    <property type="entry name" value="UPF0644 PROTEIN PB2B4.06"/>
    <property type="match status" value="1"/>
</dbReference>
<evidence type="ECO:0000259" key="1">
    <source>
        <dbReference type="Pfam" id="PF03061"/>
    </source>
</evidence>